<comment type="caution">
    <text evidence="2">The sequence shown here is derived from an EMBL/GenBank/DDBJ whole genome shotgun (WGS) entry which is preliminary data.</text>
</comment>
<gene>
    <name evidence="2" type="ORF">NDU88_010812</name>
</gene>
<keyword evidence="3" id="KW-1185">Reference proteome</keyword>
<accession>A0AAV7S534</accession>
<organism evidence="2 3">
    <name type="scientific">Pleurodeles waltl</name>
    <name type="common">Iberian ribbed newt</name>
    <dbReference type="NCBI Taxonomy" id="8319"/>
    <lineage>
        <taxon>Eukaryota</taxon>
        <taxon>Metazoa</taxon>
        <taxon>Chordata</taxon>
        <taxon>Craniata</taxon>
        <taxon>Vertebrata</taxon>
        <taxon>Euteleostomi</taxon>
        <taxon>Amphibia</taxon>
        <taxon>Batrachia</taxon>
        <taxon>Caudata</taxon>
        <taxon>Salamandroidea</taxon>
        <taxon>Salamandridae</taxon>
        <taxon>Pleurodelinae</taxon>
        <taxon>Pleurodeles</taxon>
    </lineage>
</organism>
<evidence type="ECO:0000256" key="1">
    <source>
        <dbReference type="SAM" id="MobiDB-lite"/>
    </source>
</evidence>
<dbReference type="EMBL" id="JANPWB010000009">
    <property type="protein sequence ID" value="KAJ1158118.1"/>
    <property type="molecule type" value="Genomic_DNA"/>
</dbReference>
<proteinExistence type="predicted"/>
<protein>
    <submittedName>
        <fullName evidence="2">Uncharacterized protein</fullName>
    </submittedName>
</protein>
<reference evidence="2" key="1">
    <citation type="journal article" date="2022" name="bioRxiv">
        <title>Sequencing and chromosome-scale assembly of the giantPleurodeles waltlgenome.</title>
        <authorList>
            <person name="Brown T."/>
            <person name="Elewa A."/>
            <person name="Iarovenko S."/>
            <person name="Subramanian E."/>
            <person name="Araus A.J."/>
            <person name="Petzold A."/>
            <person name="Susuki M."/>
            <person name="Suzuki K.-i.T."/>
            <person name="Hayashi T."/>
            <person name="Toyoda A."/>
            <person name="Oliveira C."/>
            <person name="Osipova E."/>
            <person name="Leigh N.D."/>
            <person name="Simon A."/>
            <person name="Yun M.H."/>
        </authorList>
    </citation>
    <scope>NUCLEOTIDE SEQUENCE</scope>
    <source>
        <strain evidence="2">20211129_DDA</strain>
        <tissue evidence="2">Liver</tissue>
    </source>
</reference>
<feature type="compositionally biased region" description="Polar residues" evidence="1">
    <location>
        <begin position="31"/>
        <end position="57"/>
    </location>
</feature>
<name>A0AAV7S534_PLEWA</name>
<dbReference type="Proteomes" id="UP001066276">
    <property type="component" value="Chromosome 5"/>
</dbReference>
<evidence type="ECO:0000313" key="3">
    <source>
        <dbReference type="Proteomes" id="UP001066276"/>
    </source>
</evidence>
<dbReference type="AlphaFoldDB" id="A0AAV7S534"/>
<sequence length="117" mass="12323">MRAAGSEGRRRLALLSRDSPDRTPSKALGTAGSTPSLCQVSPTARSQAGDSAVTFSSGLGRPAPAYAPWTSARPRTHTGPFWSRPAVSISSSVVCIVVATLGNSRHRVWPTGFCQDR</sequence>
<feature type="region of interest" description="Disordered" evidence="1">
    <location>
        <begin position="1"/>
        <end position="57"/>
    </location>
</feature>
<evidence type="ECO:0000313" key="2">
    <source>
        <dbReference type="EMBL" id="KAJ1158118.1"/>
    </source>
</evidence>